<organism evidence="3 4">
    <name type="scientific">Candidatus Scatocola faecipullorum</name>
    <dbReference type="NCBI Taxonomy" id="2840917"/>
    <lineage>
        <taxon>Bacteria</taxon>
        <taxon>Pseudomonadati</taxon>
        <taxon>Pseudomonadota</taxon>
        <taxon>Alphaproteobacteria</taxon>
        <taxon>Rhodospirillales</taxon>
        <taxon>Rhodospirillaceae</taxon>
        <taxon>Rhodospirillaceae incertae sedis</taxon>
        <taxon>Candidatus Scatocola</taxon>
    </lineage>
</organism>
<evidence type="ECO:0000256" key="2">
    <source>
        <dbReference type="SAM" id="Phobius"/>
    </source>
</evidence>
<dbReference type="Proteomes" id="UP000824107">
    <property type="component" value="Unassembled WGS sequence"/>
</dbReference>
<feature type="region of interest" description="Disordered" evidence="1">
    <location>
        <begin position="836"/>
        <end position="881"/>
    </location>
</feature>
<sequence length="935" mass="102622">MAENKTSKNMEIFAKYLEDNQEVAQRYAAMTPAEKKEFEENFFKQARVERLNQLNRGRNSDEWQLTLDNINMNVLTAMNKAPANLAKMPPQKRRDTIDTILDSFTPEENSQFLTLSNQAKKQLLENFPPKKLVATAQKLEELISQTDNAATKQALTSQFNMVNEEIALTINEIASGKIVIDQTNIADVYDGVNLMLDYADKKAPNGQPTPLTAGIRRDILEPQIAIYDEAHGLKDLTPADLAKVELNYKKASKMADKLPLDPNIATVLGNLEFMDADGKPEKDQKAQQALLVETIKAEAARNLAGSKADITEDMVSAEVAKVAATRIGALVMGSEFAMAQNQAQAQAALTGLLNGQKYQVSNSGFIGYNAEYTNSSMGYMDRLAKKIGNTAPVLGQMYKRVKKFDKACIERFDPAYSQTKKLTKVMRNNCLRSAPMAALGMTLTHVQPYGAMVMAGVCAGYAAVRLIKSYRKASKEAKARGEKFGFMGFMKKHGIDVAITAISATGTALGMPWLGKAAMGLNAGRTAVKTFMEKRKEGDKFWKAAGKAAAAASVTAVTTYAAASITSHALQATGFGSWLDNQFGRTIETGEWVQDKEAHKSFSYSEKDIQSAEKFNETPSRHFEYVGKGHTVADYNNPDNYENRAWYSEEEHEAATRSIREQMTKQGWEEGSEEVMLKKLASFTREYANPDHPLNDGSGRTVGEAFTCKDGNYSVNPQQLLDKVLAGEPMNATDGRLLHNLQFASSPQGHALVDVGIKPEELYSYDTGKPHGVIIDEKAGSGHWETKEVTIPAEPGVFVPAIPYDEQYQAQMLKLNERVGARGHFWATVNKVIVPPQDKLPSQGKVPGGTDLPPQDKTPGRTVPPQQGQVSPTTSLDERLGNGIYEPVIDGVNPEASKDALAVEFGPNYENKPGKKPVKGIFSKIIGRFKGGHNK</sequence>
<reference evidence="3" key="1">
    <citation type="submission" date="2020-10" db="EMBL/GenBank/DDBJ databases">
        <authorList>
            <person name="Gilroy R."/>
        </authorList>
    </citation>
    <scope>NUCLEOTIDE SEQUENCE</scope>
    <source>
        <strain evidence="3">ChiW3-316</strain>
    </source>
</reference>
<keyword evidence="2" id="KW-0812">Transmembrane</keyword>
<feature type="transmembrane region" description="Helical" evidence="2">
    <location>
        <begin position="449"/>
        <end position="467"/>
    </location>
</feature>
<proteinExistence type="predicted"/>
<keyword evidence="2" id="KW-0472">Membrane</keyword>
<dbReference type="AlphaFoldDB" id="A0A9D1M3W7"/>
<name>A0A9D1M3W7_9PROT</name>
<evidence type="ECO:0000313" key="4">
    <source>
        <dbReference type="Proteomes" id="UP000824107"/>
    </source>
</evidence>
<protein>
    <submittedName>
        <fullName evidence="3">Uncharacterized protein</fullName>
    </submittedName>
</protein>
<keyword evidence="2" id="KW-1133">Transmembrane helix</keyword>
<reference evidence="3" key="2">
    <citation type="journal article" date="2021" name="PeerJ">
        <title>Extensive microbial diversity within the chicken gut microbiome revealed by metagenomics and culture.</title>
        <authorList>
            <person name="Gilroy R."/>
            <person name="Ravi A."/>
            <person name="Getino M."/>
            <person name="Pursley I."/>
            <person name="Horton D.L."/>
            <person name="Alikhan N.F."/>
            <person name="Baker D."/>
            <person name="Gharbi K."/>
            <person name="Hall N."/>
            <person name="Watson M."/>
            <person name="Adriaenssens E.M."/>
            <person name="Foster-Nyarko E."/>
            <person name="Jarju S."/>
            <person name="Secka A."/>
            <person name="Antonio M."/>
            <person name="Oren A."/>
            <person name="Chaudhuri R.R."/>
            <person name="La Ragione R."/>
            <person name="Hildebrand F."/>
            <person name="Pallen M.J."/>
        </authorList>
    </citation>
    <scope>NUCLEOTIDE SEQUENCE</scope>
    <source>
        <strain evidence="3">ChiW3-316</strain>
    </source>
</reference>
<evidence type="ECO:0000256" key="1">
    <source>
        <dbReference type="SAM" id="MobiDB-lite"/>
    </source>
</evidence>
<feature type="compositionally biased region" description="Polar residues" evidence="1">
    <location>
        <begin position="864"/>
        <end position="875"/>
    </location>
</feature>
<comment type="caution">
    <text evidence="3">The sequence shown here is derived from an EMBL/GenBank/DDBJ whole genome shotgun (WGS) entry which is preliminary data.</text>
</comment>
<accession>A0A9D1M3W7</accession>
<gene>
    <name evidence="3" type="ORF">IAD20_04635</name>
</gene>
<evidence type="ECO:0000313" key="3">
    <source>
        <dbReference type="EMBL" id="HIU53350.1"/>
    </source>
</evidence>
<dbReference type="EMBL" id="DVNC01000029">
    <property type="protein sequence ID" value="HIU53350.1"/>
    <property type="molecule type" value="Genomic_DNA"/>
</dbReference>